<evidence type="ECO:0000313" key="3">
    <source>
        <dbReference type="Proteomes" id="UP000060043"/>
    </source>
</evidence>
<evidence type="ECO:0000313" key="2">
    <source>
        <dbReference type="EMBL" id="ALU31776.1"/>
    </source>
</evidence>
<dbReference type="Gene3D" id="1.20.120.950">
    <property type="entry name" value="Uncharacterised protein DUF5062"/>
    <property type="match status" value="1"/>
</dbReference>
<dbReference type="AlphaFoldDB" id="A0A0U3HA21"/>
<organism evidence="2 3">
    <name type="scientific">Sulfolobus acidocaldarius</name>
    <dbReference type="NCBI Taxonomy" id="2285"/>
    <lineage>
        <taxon>Archaea</taxon>
        <taxon>Thermoproteota</taxon>
        <taxon>Thermoprotei</taxon>
        <taxon>Sulfolobales</taxon>
        <taxon>Sulfolobaceae</taxon>
        <taxon>Sulfolobus</taxon>
    </lineage>
</organism>
<dbReference type="GeneID" id="14551158"/>
<name>A0A0U3HA21_9CREN</name>
<evidence type="ECO:0000313" key="1">
    <source>
        <dbReference type="EMBL" id="ALU29051.1"/>
    </source>
</evidence>
<dbReference type="EMBL" id="CP013695">
    <property type="protein sequence ID" value="ALU31776.1"/>
    <property type="molecule type" value="Genomic_DNA"/>
</dbReference>
<evidence type="ECO:0000313" key="4">
    <source>
        <dbReference type="Proteomes" id="UP000065473"/>
    </source>
</evidence>
<reference evidence="3 4" key="1">
    <citation type="submission" date="2015-12" db="EMBL/GenBank/DDBJ databases">
        <title>A stable core within a dynamic pangenome in Sulfolobus acidocaldarius.</title>
        <authorList>
            <person name="Anderson R."/>
            <person name="Kouris A."/>
            <person name="Seward C."/>
            <person name="Campbell K."/>
            <person name="Whitaker R."/>
        </authorList>
    </citation>
    <scope>NUCLEOTIDE SEQUENCE [LARGE SCALE GENOMIC DNA]</scope>
    <source>
        <strain evidence="1 4">GG12-C01-09</strain>
        <strain evidence="2 3">NG05B_CO5_07</strain>
    </source>
</reference>
<accession>A0A0U3HA21</accession>
<dbReference type="EMBL" id="CP013694">
    <property type="protein sequence ID" value="ALU29051.1"/>
    <property type="molecule type" value="Genomic_DNA"/>
</dbReference>
<sequence length="90" mass="10394">MMELKHKKEEYAKELINLLSRFMSGKISYPVLSLRLTGIEAKVHESGFEDLVRLIHELLKAIREAERKGSNEINKLVRPYVEKLESIAKG</sequence>
<dbReference type="Pfam" id="PF22238">
    <property type="entry name" value="RIP_P131-like"/>
    <property type="match status" value="1"/>
</dbReference>
<dbReference type="Proteomes" id="UP000060043">
    <property type="component" value="Chromosome"/>
</dbReference>
<proteinExistence type="predicted"/>
<dbReference type="InterPro" id="IPR054511">
    <property type="entry name" value="RIP_P131-like"/>
</dbReference>
<gene>
    <name evidence="1" type="ORF">ATY89_03220</name>
    <name evidence="2" type="ORF">ATZ20_06245</name>
</gene>
<dbReference type="Proteomes" id="UP000065473">
    <property type="component" value="Chromosome"/>
</dbReference>
<dbReference type="RefSeq" id="WP_011277527.1">
    <property type="nucleotide sequence ID" value="NZ_BHWZ01000001.1"/>
</dbReference>
<protein>
    <submittedName>
        <fullName evidence="2">Uncharacterized protein</fullName>
    </submittedName>
</protein>